<dbReference type="EMBL" id="JAGVRK010000001">
    <property type="protein sequence ID" value="MBS2967888.1"/>
    <property type="molecule type" value="Genomic_DNA"/>
</dbReference>
<gene>
    <name evidence="1" type="ORF">J9317_03745</name>
</gene>
<evidence type="ECO:0000313" key="1">
    <source>
        <dbReference type="EMBL" id="MBS2967888.1"/>
    </source>
</evidence>
<evidence type="ECO:0000313" key="2">
    <source>
        <dbReference type="Proteomes" id="UP000682403"/>
    </source>
</evidence>
<dbReference type="RefSeq" id="WP_211556546.1">
    <property type="nucleotide sequence ID" value="NZ_JAGVRK010000001.1"/>
</dbReference>
<comment type="caution">
    <text evidence="1">The sequence shown here is derived from an EMBL/GenBank/DDBJ whole genome shotgun (WGS) entry which is preliminary data.</text>
</comment>
<organism evidence="1 2">
    <name type="scientific">Metabacillus flavus</name>
    <dbReference type="NCBI Taxonomy" id="2823519"/>
    <lineage>
        <taxon>Bacteria</taxon>
        <taxon>Bacillati</taxon>
        <taxon>Bacillota</taxon>
        <taxon>Bacilli</taxon>
        <taxon>Bacillales</taxon>
        <taxon>Bacillaceae</taxon>
        <taxon>Metabacillus</taxon>
    </lineage>
</organism>
<proteinExistence type="predicted"/>
<protein>
    <submittedName>
        <fullName evidence="1">Uncharacterized protein</fullName>
    </submittedName>
</protein>
<dbReference type="Proteomes" id="UP000682403">
    <property type="component" value="Unassembled WGS sequence"/>
</dbReference>
<name>A0ABS5LAY1_9BACI</name>
<reference evidence="1 2" key="1">
    <citation type="submission" date="2021-04" db="EMBL/GenBank/DDBJ databases">
        <title>Metabacillus sp. strain KIGAM252 whole genome sequence.</title>
        <authorList>
            <person name="Seo M.-J."/>
            <person name="Cho E.-S."/>
            <person name="Hwang C.Y."/>
            <person name="Yoon D.J."/>
        </authorList>
    </citation>
    <scope>NUCLEOTIDE SEQUENCE [LARGE SCALE GENOMIC DNA]</scope>
    <source>
        <strain evidence="1 2">KIGAM252</strain>
    </source>
</reference>
<accession>A0ABS5LAY1</accession>
<keyword evidence="2" id="KW-1185">Reference proteome</keyword>
<sequence length="100" mass="10944">MIDLLFHAQKKNGRDPSFFISKASLMIPSLNGCVSGLSAIPALERICRCEIKVSIFGGEQVPYSVILRVVKAIQGKLEAKITHCRMSTGQNPKSDKELAI</sequence>